<protein>
    <submittedName>
        <fullName evidence="3">Uncharacterized protein</fullName>
    </submittedName>
</protein>
<evidence type="ECO:0000313" key="3">
    <source>
        <dbReference type="EMBL" id="PFH45139.1"/>
    </source>
</evidence>
<dbReference type="OrthoDB" id="2751465at2759"/>
<name>A0A2A9N6D3_9AGAR</name>
<feature type="transmembrane region" description="Helical" evidence="2">
    <location>
        <begin position="242"/>
        <end position="263"/>
    </location>
</feature>
<feature type="transmembrane region" description="Helical" evidence="2">
    <location>
        <begin position="21"/>
        <end position="39"/>
    </location>
</feature>
<feature type="transmembrane region" description="Helical" evidence="2">
    <location>
        <begin position="212"/>
        <end position="236"/>
    </location>
</feature>
<keyword evidence="4" id="KW-1185">Reference proteome</keyword>
<dbReference type="STRING" id="703135.A0A2A9N6D3"/>
<dbReference type="AlphaFoldDB" id="A0A2A9N6D3"/>
<gene>
    <name evidence="3" type="ORF">AMATHDRAFT_44226</name>
</gene>
<feature type="transmembrane region" description="Helical" evidence="2">
    <location>
        <begin position="45"/>
        <end position="66"/>
    </location>
</feature>
<sequence>MAALNISRSQIIGLSMESLTYGMYLILFLACMSVFWSRYSRGQQISYIFFWSSLVLYLLITAHLVIDIVRMMQAFGQKTVADADNYYFQFQSTLSVVKTSVYATVTWVSDALMLYRCFIVWNKSWLVIILPILLLIADIGTGISLVVVLAHPEIGVSVFKGSQATTVKSFFSMTLVTNGICAGLIAYKLWVTQRELADALRDSQKRTISLTRIWIIILESGSVYWATLLVMLAVYASAAGHAALIFLDITSPIIGMVFSLIIVRVSLGFKPDGTRGQSVSSVFFTSPGPARSHGIITETETLDLSGPTSRGLVSRPPIKTVDSDSTDEFNNPNEHVKGSDLQVSFALDNDRGH</sequence>
<reference evidence="3 4" key="1">
    <citation type="submission" date="2014-02" db="EMBL/GenBank/DDBJ databases">
        <title>Transposable element dynamics among asymbiotic and ectomycorrhizal Amanita fungi.</title>
        <authorList>
            <consortium name="DOE Joint Genome Institute"/>
            <person name="Hess J."/>
            <person name="Skrede I."/>
            <person name="Wolfe B."/>
            <person name="LaButti K."/>
            <person name="Ohm R.A."/>
            <person name="Grigoriev I.V."/>
            <person name="Pringle A."/>
        </authorList>
    </citation>
    <scope>NUCLEOTIDE SEQUENCE [LARGE SCALE GENOMIC DNA]</scope>
    <source>
        <strain evidence="3 4">SKay4041</strain>
    </source>
</reference>
<feature type="transmembrane region" description="Helical" evidence="2">
    <location>
        <begin position="125"/>
        <end position="150"/>
    </location>
</feature>
<evidence type="ECO:0000256" key="2">
    <source>
        <dbReference type="SAM" id="Phobius"/>
    </source>
</evidence>
<dbReference type="Proteomes" id="UP000242287">
    <property type="component" value="Unassembled WGS sequence"/>
</dbReference>
<organism evidence="3 4">
    <name type="scientific">Amanita thiersii Skay4041</name>
    <dbReference type="NCBI Taxonomy" id="703135"/>
    <lineage>
        <taxon>Eukaryota</taxon>
        <taxon>Fungi</taxon>
        <taxon>Dikarya</taxon>
        <taxon>Basidiomycota</taxon>
        <taxon>Agaricomycotina</taxon>
        <taxon>Agaricomycetes</taxon>
        <taxon>Agaricomycetidae</taxon>
        <taxon>Agaricales</taxon>
        <taxon>Pluteineae</taxon>
        <taxon>Amanitaceae</taxon>
        <taxon>Amanita</taxon>
    </lineage>
</organism>
<proteinExistence type="predicted"/>
<dbReference type="EMBL" id="KZ302539">
    <property type="protein sequence ID" value="PFH45139.1"/>
    <property type="molecule type" value="Genomic_DNA"/>
</dbReference>
<feature type="region of interest" description="Disordered" evidence="1">
    <location>
        <begin position="304"/>
        <end position="342"/>
    </location>
</feature>
<evidence type="ECO:0000256" key="1">
    <source>
        <dbReference type="SAM" id="MobiDB-lite"/>
    </source>
</evidence>
<feature type="transmembrane region" description="Helical" evidence="2">
    <location>
        <begin position="170"/>
        <end position="191"/>
    </location>
</feature>
<evidence type="ECO:0000313" key="4">
    <source>
        <dbReference type="Proteomes" id="UP000242287"/>
    </source>
</evidence>
<keyword evidence="2" id="KW-0812">Transmembrane</keyword>
<accession>A0A2A9N6D3</accession>
<keyword evidence="2" id="KW-1133">Transmembrane helix</keyword>
<keyword evidence="2" id="KW-0472">Membrane</keyword>